<evidence type="ECO:0000313" key="3">
    <source>
        <dbReference type="Proteomes" id="UP000801428"/>
    </source>
</evidence>
<feature type="region of interest" description="Disordered" evidence="1">
    <location>
        <begin position="1"/>
        <end position="45"/>
    </location>
</feature>
<organism evidence="2 3">
    <name type="scientific">Curvularia kusanoi</name>
    <name type="common">Cochliobolus kusanoi</name>
    <dbReference type="NCBI Taxonomy" id="90978"/>
    <lineage>
        <taxon>Eukaryota</taxon>
        <taxon>Fungi</taxon>
        <taxon>Dikarya</taxon>
        <taxon>Ascomycota</taxon>
        <taxon>Pezizomycotina</taxon>
        <taxon>Dothideomycetes</taxon>
        <taxon>Pleosporomycetidae</taxon>
        <taxon>Pleosporales</taxon>
        <taxon>Pleosporineae</taxon>
        <taxon>Pleosporaceae</taxon>
        <taxon>Curvularia</taxon>
    </lineage>
</organism>
<comment type="caution">
    <text evidence="2">The sequence shown here is derived from an EMBL/GenBank/DDBJ whole genome shotgun (WGS) entry which is preliminary data.</text>
</comment>
<feature type="compositionally biased region" description="Polar residues" evidence="1">
    <location>
        <begin position="31"/>
        <end position="45"/>
    </location>
</feature>
<name>A0A9P4T9T6_CURKU</name>
<dbReference type="PANTHER" id="PTHR38790:SF4">
    <property type="entry name" value="2EXR DOMAIN-CONTAINING PROTEIN"/>
    <property type="match status" value="1"/>
</dbReference>
<accession>A0A9P4T9T6</accession>
<protein>
    <submittedName>
        <fullName evidence="2">Uncharacterized protein</fullName>
    </submittedName>
</protein>
<dbReference type="EMBL" id="SWKU01000018">
    <property type="protein sequence ID" value="KAF2998900.1"/>
    <property type="molecule type" value="Genomic_DNA"/>
</dbReference>
<proteinExistence type="predicted"/>
<keyword evidence="3" id="KW-1185">Reference proteome</keyword>
<dbReference type="AlphaFoldDB" id="A0A9P4T9T6"/>
<evidence type="ECO:0000256" key="1">
    <source>
        <dbReference type="SAM" id="MobiDB-lite"/>
    </source>
</evidence>
<reference evidence="2" key="1">
    <citation type="submission" date="2019-04" db="EMBL/GenBank/DDBJ databases">
        <title>Sequencing of skin fungus with MAO and IRED activity.</title>
        <authorList>
            <person name="Marsaioli A.J."/>
            <person name="Bonatto J.M.C."/>
            <person name="Reis Junior O."/>
        </authorList>
    </citation>
    <scope>NUCLEOTIDE SEQUENCE</scope>
    <source>
        <strain evidence="2">30M1</strain>
    </source>
</reference>
<sequence length="251" mass="28768">MDSHRVHKGKRPATDDAVVAEPSETKKRQKTQQASSEETHQQFQPSALLRLPQELQDIIYGYVYGGRNLTLHFAGIKGFAIAENITQNNVYTKKYNVDLPGLAGTCKQLRETSKLYFELNKIYCPWSGQPLRALDAFAQALTEDQRQSVRYVSFLGQRNINEFLSSITSYWESYYYFSSSNRSPYQRTRQISTFPLSCMMSLRQVVIYVRVEQEGTAMLIPPVRAMLGLSSEVTIEIKSQKLCEWKHTVVS</sequence>
<evidence type="ECO:0000313" key="2">
    <source>
        <dbReference type="EMBL" id="KAF2998900.1"/>
    </source>
</evidence>
<feature type="compositionally biased region" description="Basic residues" evidence="1">
    <location>
        <begin position="1"/>
        <end position="11"/>
    </location>
</feature>
<dbReference type="PANTHER" id="PTHR38790">
    <property type="entry name" value="2EXR DOMAIN-CONTAINING PROTEIN-RELATED"/>
    <property type="match status" value="1"/>
</dbReference>
<gene>
    <name evidence="2" type="ORF">E8E13_005454</name>
</gene>
<dbReference type="Proteomes" id="UP000801428">
    <property type="component" value="Unassembled WGS sequence"/>
</dbReference>